<dbReference type="Gene3D" id="1.10.10.10">
    <property type="entry name" value="Winged helix-like DNA-binding domain superfamily/Winged helix DNA-binding domain"/>
    <property type="match status" value="1"/>
</dbReference>
<keyword evidence="7" id="KW-1185">Reference proteome</keyword>
<dbReference type="PROSITE" id="PS51078">
    <property type="entry name" value="ICLR_ED"/>
    <property type="match status" value="1"/>
</dbReference>
<protein>
    <submittedName>
        <fullName evidence="6">IclR family transcriptional regulator</fullName>
    </submittedName>
</protein>
<organism evidence="6 7">
    <name type="scientific">Kineosporia mesophila</name>
    <dbReference type="NCBI Taxonomy" id="566012"/>
    <lineage>
        <taxon>Bacteria</taxon>
        <taxon>Bacillati</taxon>
        <taxon>Actinomycetota</taxon>
        <taxon>Actinomycetes</taxon>
        <taxon>Kineosporiales</taxon>
        <taxon>Kineosporiaceae</taxon>
        <taxon>Kineosporia</taxon>
    </lineage>
</organism>
<evidence type="ECO:0000256" key="1">
    <source>
        <dbReference type="ARBA" id="ARBA00023015"/>
    </source>
</evidence>
<dbReference type="InterPro" id="IPR014757">
    <property type="entry name" value="Tscrpt_reg_IclR_C"/>
</dbReference>
<dbReference type="Proteomes" id="UP001501074">
    <property type="component" value="Unassembled WGS sequence"/>
</dbReference>
<evidence type="ECO:0000313" key="7">
    <source>
        <dbReference type="Proteomes" id="UP001501074"/>
    </source>
</evidence>
<dbReference type="InterPro" id="IPR036388">
    <property type="entry name" value="WH-like_DNA-bd_sf"/>
</dbReference>
<evidence type="ECO:0000259" key="4">
    <source>
        <dbReference type="PROSITE" id="PS51077"/>
    </source>
</evidence>
<feature type="domain" description="IclR-ED" evidence="5">
    <location>
        <begin position="80"/>
        <end position="262"/>
    </location>
</feature>
<comment type="caution">
    <text evidence="6">The sequence shown here is derived from an EMBL/GenBank/DDBJ whole genome shotgun (WGS) entry which is preliminary data.</text>
</comment>
<keyword evidence="2" id="KW-0238">DNA-binding</keyword>
<feature type="domain" description="HTH iclR-type" evidence="4">
    <location>
        <begin position="18"/>
        <end position="79"/>
    </location>
</feature>
<dbReference type="InterPro" id="IPR029016">
    <property type="entry name" value="GAF-like_dom_sf"/>
</dbReference>
<dbReference type="SMART" id="SM00346">
    <property type="entry name" value="HTH_ICLR"/>
    <property type="match status" value="1"/>
</dbReference>
<evidence type="ECO:0000259" key="5">
    <source>
        <dbReference type="PROSITE" id="PS51078"/>
    </source>
</evidence>
<dbReference type="PANTHER" id="PTHR30136:SF24">
    <property type="entry name" value="HTH-TYPE TRANSCRIPTIONAL REPRESSOR ALLR"/>
    <property type="match status" value="1"/>
</dbReference>
<gene>
    <name evidence="6" type="ORF">GCM10022223_58190</name>
</gene>
<keyword evidence="3" id="KW-0804">Transcription</keyword>
<evidence type="ECO:0000256" key="3">
    <source>
        <dbReference type="ARBA" id="ARBA00023163"/>
    </source>
</evidence>
<name>A0ABP7AGV7_9ACTN</name>
<dbReference type="Pfam" id="PF09339">
    <property type="entry name" value="HTH_IclR"/>
    <property type="match status" value="1"/>
</dbReference>
<dbReference type="InterPro" id="IPR050707">
    <property type="entry name" value="HTH_MetabolicPath_Reg"/>
</dbReference>
<sequence>MVSFMGETTRAGGDASQVQSVDRALMVLDLLARRGELGVTELAAELAVHKSTAFRLVTALERRDLVQQIGDRGKYRLGLGILRLASATTGQLEVSREGRDVCEQLAHELGETVNIAIMDDTSAVNVLQEYGDASVMTRNWIGRRTPLHATSSGKVLLAFCDEAVRKHALTRDLDHLTPNTFSNPDELLSELHEVAEKGWASTNEELEIGLTAVAAPVRDGGGRVIAAVSASGPSFRLTPDRFEAVAGRLISGADEISSRLGYYGD</sequence>
<dbReference type="InterPro" id="IPR036390">
    <property type="entry name" value="WH_DNA-bd_sf"/>
</dbReference>
<dbReference type="Pfam" id="PF01614">
    <property type="entry name" value="IclR_C"/>
    <property type="match status" value="1"/>
</dbReference>
<dbReference type="InterPro" id="IPR005471">
    <property type="entry name" value="Tscrpt_reg_IclR_N"/>
</dbReference>
<dbReference type="Gene3D" id="3.30.450.40">
    <property type="match status" value="1"/>
</dbReference>
<dbReference type="PROSITE" id="PS51077">
    <property type="entry name" value="HTH_ICLR"/>
    <property type="match status" value="1"/>
</dbReference>
<reference evidence="7" key="1">
    <citation type="journal article" date="2019" name="Int. J. Syst. Evol. Microbiol.">
        <title>The Global Catalogue of Microorganisms (GCM) 10K type strain sequencing project: providing services to taxonomists for standard genome sequencing and annotation.</title>
        <authorList>
            <consortium name="The Broad Institute Genomics Platform"/>
            <consortium name="The Broad Institute Genome Sequencing Center for Infectious Disease"/>
            <person name="Wu L."/>
            <person name="Ma J."/>
        </authorList>
    </citation>
    <scope>NUCLEOTIDE SEQUENCE [LARGE SCALE GENOMIC DNA]</scope>
    <source>
        <strain evidence="7">JCM 16902</strain>
    </source>
</reference>
<evidence type="ECO:0000313" key="6">
    <source>
        <dbReference type="EMBL" id="GAA3632361.1"/>
    </source>
</evidence>
<dbReference type="SUPFAM" id="SSF46785">
    <property type="entry name" value="Winged helix' DNA-binding domain"/>
    <property type="match status" value="1"/>
</dbReference>
<dbReference type="EMBL" id="BAAAZO010000011">
    <property type="protein sequence ID" value="GAA3632361.1"/>
    <property type="molecule type" value="Genomic_DNA"/>
</dbReference>
<dbReference type="PANTHER" id="PTHR30136">
    <property type="entry name" value="HELIX-TURN-HELIX TRANSCRIPTIONAL REGULATOR, ICLR FAMILY"/>
    <property type="match status" value="1"/>
</dbReference>
<keyword evidence="1" id="KW-0805">Transcription regulation</keyword>
<evidence type="ECO:0000256" key="2">
    <source>
        <dbReference type="ARBA" id="ARBA00023125"/>
    </source>
</evidence>
<dbReference type="SUPFAM" id="SSF55781">
    <property type="entry name" value="GAF domain-like"/>
    <property type="match status" value="1"/>
</dbReference>
<accession>A0ABP7AGV7</accession>
<proteinExistence type="predicted"/>